<dbReference type="Proteomes" id="UP000722989">
    <property type="component" value="Unassembled WGS sequence"/>
</dbReference>
<organism evidence="1 2">
    <name type="scientific">Planosporangium thailandense</name>
    <dbReference type="NCBI Taxonomy" id="765197"/>
    <lineage>
        <taxon>Bacteria</taxon>
        <taxon>Bacillati</taxon>
        <taxon>Actinomycetota</taxon>
        <taxon>Actinomycetes</taxon>
        <taxon>Micromonosporales</taxon>
        <taxon>Micromonosporaceae</taxon>
        <taxon>Planosporangium</taxon>
    </lineage>
</organism>
<gene>
    <name evidence="1" type="ORF">HC031_04645</name>
</gene>
<reference evidence="1 2" key="1">
    <citation type="submission" date="2020-03" db="EMBL/GenBank/DDBJ databases">
        <title>WGS of the type strain of Planosporangium spp.</title>
        <authorList>
            <person name="Thawai C."/>
        </authorList>
    </citation>
    <scope>NUCLEOTIDE SEQUENCE [LARGE SCALE GENOMIC DNA]</scope>
    <source>
        <strain evidence="1 2">TBRC 5610</strain>
    </source>
</reference>
<protein>
    <submittedName>
        <fullName evidence="1">Uncharacterized protein</fullName>
    </submittedName>
</protein>
<proteinExistence type="predicted"/>
<evidence type="ECO:0000313" key="1">
    <source>
        <dbReference type="EMBL" id="NJC69015.1"/>
    </source>
</evidence>
<dbReference type="RefSeq" id="WP_167923878.1">
    <property type="nucleotide sequence ID" value="NZ_JAATVY010000002.1"/>
</dbReference>
<comment type="caution">
    <text evidence="1">The sequence shown here is derived from an EMBL/GenBank/DDBJ whole genome shotgun (WGS) entry which is preliminary data.</text>
</comment>
<keyword evidence="2" id="KW-1185">Reference proteome</keyword>
<name>A0ABX0XSN8_9ACTN</name>
<accession>A0ABX0XSN8</accession>
<dbReference type="EMBL" id="JAATVY010000002">
    <property type="protein sequence ID" value="NJC69015.1"/>
    <property type="molecule type" value="Genomic_DNA"/>
</dbReference>
<evidence type="ECO:0000313" key="2">
    <source>
        <dbReference type="Proteomes" id="UP000722989"/>
    </source>
</evidence>
<sequence length="122" mass="13696">MAKPAGTERVTEGCADYDTDNRIKRQDVARRQHAFKVDPQMSRTLGAGEFLLIATADMVPYVSLVGVKHRLANVEHFEVPVMNWATLTHSDPLGKASISPRCRLRGFDAPDMAPRQRIWPHT</sequence>